<dbReference type="AlphaFoldDB" id="A7T080"/>
<dbReference type="HOGENOM" id="CLU_118269_0_1_1"/>
<reference evidence="1 2" key="1">
    <citation type="journal article" date="2007" name="Science">
        <title>Sea anemone genome reveals ancestral eumetazoan gene repertoire and genomic organization.</title>
        <authorList>
            <person name="Putnam N.H."/>
            <person name="Srivastava M."/>
            <person name="Hellsten U."/>
            <person name="Dirks B."/>
            <person name="Chapman J."/>
            <person name="Salamov A."/>
            <person name="Terry A."/>
            <person name="Shapiro H."/>
            <person name="Lindquist E."/>
            <person name="Kapitonov V.V."/>
            <person name="Jurka J."/>
            <person name="Genikhovich G."/>
            <person name="Grigoriev I.V."/>
            <person name="Lucas S.M."/>
            <person name="Steele R.E."/>
            <person name="Finnerty J.R."/>
            <person name="Technau U."/>
            <person name="Martindale M.Q."/>
            <person name="Rokhsar D.S."/>
        </authorList>
    </citation>
    <scope>NUCLEOTIDE SEQUENCE [LARGE SCALE GENOMIC DNA]</scope>
    <source>
        <strain evidence="2">CH2 X CH6</strain>
    </source>
</reference>
<feature type="non-terminal residue" evidence="1">
    <location>
        <position position="70"/>
    </location>
</feature>
<evidence type="ECO:0000313" key="2">
    <source>
        <dbReference type="Proteomes" id="UP000001593"/>
    </source>
</evidence>
<dbReference type="Proteomes" id="UP000001593">
    <property type="component" value="Unassembled WGS sequence"/>
</dbReference>
<dbReference type="EMBL" id="DS470006">
    <property type="protein sequence ID" value="EDO30636.1"/>
    <property type="molecule type" value="Genomic_DNA"/>
</dbReference>
<evidence type="ECO:0000313" key="1">
    <source>
        <dbReference type="EMBL" id="EDO30636.1"/>
    </source>
</evidence>
<feature type="non-terminal residue" evidence="1">
    <location>
        <position position="1"/>
    </location>
</feature>
<proteinExistence type="predicted"/>
<dbReference type="InParanoid" id="A7T080"/>
<keyword evidence="2" id="KW-1185">Reference proteome</keyword>
<dbReference type="PhylomeDB" id="A7T080"/>
<protein>
    <submittedName>
        <fullName evidence="1">Uncharacterized protein</fullName>
    </submittedName>
</protein>
<dbReference type="STRING" id="45351.A7T080"/>
<accession>A7T080</accession>
<sequence length="70" mass="7785">PVTDQELEKAISNTKLGKSPGFDGVLPEVIVYGGRCLRAFLLILFNIIWASEIIPQVWKDAIITILFKKG</sequence>
<name>A7T080_NEMVE</name>
<gene>
    <name evidence="1" type="ORF">NEMVEDRAFT_v1g57852</name>
</gene>
<organism evidence="1 2">
    <name type="scientific">Nematostella vectensis</name>
    <name type="common">Starlet sea anemone</name>
    <dbReference type="NCBI Taxonomy" id="45351"/>
    <lineage>
        <taxon>Eukaryota</taxon>
        <taxon>Metazoa</taxon>
        <taxon>Cnidaria</taxon>
        <taxon>Anthozoa</taxon>
        <taxon>Hexacorallia</taxon>
        <taxon>Actiniaria</taxon>
        <taxon>Edwardsiidae</taxon>
        <taxon>Nematostella</taxon>
    </lineage>
</organism>